<feature type="compositionally biased region" description="Low complexity" evidence="1">
    <location>
        <begin position="148"/>
        <end position="190"/>
    </location>
</feature>
<feature type="region of interest" description="Disordered" evidence="1">
    <location>
        <begin position="282"/>
        <end position="313"/>
    </location>
</feature>
<feature type="region of interest" description="Disordered" evidence="1">
    <location>
        <begin position="75"/>
        <end position="253"/>
    </location>
</feature>
<reference evidence="4 5" key="1">
    <citation type="submission" date="2023-01" db="EMBL/GenBank/DDBJ databases">
        <authorList>
            <person name="Whitehead M."/>
        </authorList>
    </citation>
    <scope>NUCLEOTIDE SEQUENCE [LARGE SCALE GENOMIC DNA]</scope>
</reference>
<feature type="compositionally biased region" description="Low complexity" evidence="1">
    <location>
        <begin position="697"/>
        <end position="757"/>
    </location>
</feature>
<feature type="compositionally biased region" description="Low complexity" evidence="1">
    <location>
        <begin position="85"/>
        <end position="98"/>
    </location>
</feature>
<feature type="compositionally biased region" description="Polar residues" evidence="1">
    <location>
        <begin position="390"/>
        <end position="433"/>
    </location>
</feature>
<feature type="region of interest" description="Disordered" evidence="1">
    <location>
        <begin position="1461"/>
        <end position="1505"/>
    </location>
</feature>
<dbReference type="EMBL" id="CARXXK010000002">
    <property type="protein sequence ID" value="CAI6353203.1"/>
    <property type="molecule type" value="Genomic_DNA"/>
</dbReference>
<feature type="region of interest" description="Disordered" evidence="1">
    <location>
        <begin position="863"/>
        <end position="900"/>
    </location>
</feature>
<dbReference type="Pfam" id="PF01390">
    <property type="entry name" value="SEA"/>
    <property type="match status" value="1"/>
</dbReference>
<feature type="compositionally biased region" description="Low complexity" evidence="1">
    <location>
        <begin position="617"/>
        <end position="626"/>
    </location>
</feature>
<feature type="compositionally biased region" description="Polar residues" evidence="1">
    <location>
        <begin position="666"/>
        <end position="686"/>
    </location>
</feature>
<feature type="region of interest" description="Disordered" evidence="1">
    <location>
        <begin position="664"/>
        <end position="814"/>
    </location>
</feature>
<name>A0AAV0WC08_9HEMI</name>
<evidence type="ECO:0000313" key="5">
    <source>
        <dbReference type="Proteomes" id="UP001160148"/>
    </source>
</evidence>
<feature type="domain" description="SEA" evidence="3">
    <location>
        <begin position="1100"/>
        <end position="1240"/>
    </location>
</feature>
<evidence type="ECO:0000313" key="4">
    <source>
        <dbReference type="EMBL" id="CAI6353203.1"/>
    </source>
</evidence>
<feature type="region of interest" description="Disordered" evidence="1">
    <location>
        <begin position="596"/>
        <end position="636"/>
    </location>
</feature>
<feature type="compositionally biased region" description="Acidic residues" evidence="1">
    <location>
        <begin position="762"/>
        <end position="785"/>
    </location>
</feature>
<proteinExistence type="predicted"/>
<accession>A0AAV0WC08</accession>
<feature type="region of interest" description="Disordered" evidence="1">
    <location>
        <begin position="390"/>
        <end position="467"/>
    </location>
</feature>
<keyword evidence="2" id="KW-0472">Membrane</keyword>
<keyword evidence="5" id="KW-1185">Reference proteome</keyword>
<feature type="compositionally biased region" description="Polar residues" evidence="1">
    <location>
        <begin position="205"/>
        <end position="235"/>
    </location>
</feature>
<feature type="compositionally biased region" description="Low complexity" evidence="1">
    <location>
        <begin position="1066"/>
        <end position="1084"/>
    </location>
</feature>
<organism evidence="4 5">
    <name type="scientific">Macrosiphum euphorbiae</name>
    <name type="common">potato aphid</name>
    <dbReference type="NCBI Taxonomy" id="13131"/>
    <lineage>
        <taxon>Eukaryota</taxon>
        <taxon>Metazoa</taxon>
        <taxon>Ecdysozoa</taxon>
        <taxon>Arthropoda</taxon>
        <taxon>Hexapoda</taxon>
        <taxon>Insecta</taxon>
        <taxon>Pterygota</taxon>
        <taxon>Neoptera</taxon>
        <taxon>Paraneoptera</taxon>
        <taxon>Hemiptera</taxon>
        <taxon>Sternorrhyncha</taxon>
        <taxon>Aphidomorpha</taxon>
        <taxon>Aphidoidea</taxon>
        <taxon>Aphididae</taxon>
        <taxon>Macrosiphini</taxon>
        <taxon>Macrosiphum</taxon>
    </lineage>
</organism>
<feature type="region of interest" description="Disordered" evidence="1">
    <location>
        <begin position="987"/>
        <end position="1011"/>
    </location>
</feature>
<evidence type="ECO:0000259" key="3">
    <source>
        <dbReference type="PROSITE" id="PS50024"/>
    </source>
</evidence>
<feature type="region of interest" description="Disordered" evidence="1">
    <location>
        <begin position="1066"/>
        <end position="1098"/>
    </location>
</feature>
<dbReference type="InterPro" id="IPR000082">
    <property type="entry name" value="SEA_dom"/>
</dbReference>
<evidence type="ECO:0000256" key="2">
    <source>
        <dbReference type="SAM" id="Phobius"/>
    </source>
</evidence>
<protein>
    <recommendedName>
        <fullName evidence="3">SEA domain-containing protein</fullName>
    </recommendedName>
</protein>
<feature type="compositionally biased region" description="Low complexity" evidence="1">
    <location>
        <begin position="872"/>
        <end position="900"/>
    </location>
</feature>
<dbReference type="InterPro" id="IPR036364">
    <property type="entry name" value="SEA_dom_sf"/>
</dbReference>
<feature type="compositionally biased region" description="Acidic residues" evidence="1">
    <location>
        <begin position="434"/>
        <end position="445"/>
    </location>
</feature>
<feature type="transmembrane region" description="Helical" evidence="2">
    <location>
        <begin position="1273"/>
        <end position="1297"/>
    </location>
</feature>
<keyword evidence="2" id="KW-1133">Transmembrane helix</keyword>
<sequence length="1505" mass="164677">MKQNAICPEHSLTMSVLVIIFSATLLAFAGTTVAQGQQQRFFSPSSNNGNFALPRVQFQEDTNSADLNFPQRRLASADPLPLPNPSSSSFFSSQQQLPTGTFTNSGPFSRPPNVQPFILNGQQTQFQPLRNPGSLSFVDAVSPPSFFQQAPQRPLPPSQQQQQPQTQQQFNFFPSSSQQQRFRPTLQQQRTEQPDSTDNFDERQNAQPTLILQQPRSQESFNSDSPRRPLSQTNGVIPVSRNPPPTGSIRWWNPTTADAESVAVSDDDIADGINTNDDTVELVHQRQNQPPKRGRGQPQLAKRRPITTTEPSSTINLEEQQEPAAIGFTVVHDENDDRASWSQPIITTHRPQPGPAAFRNRNQPAVVSGSVINRRPTTFSPLSVVASSSTTIRSAPQQPSALSGTVNRQQPTTVRSRKSSLFSTTTTTMNTLDYEQEEEDEEEQTVEEKRQFQPRKSTTTQPPPVPITTLRTALRPRINSLTTLIPQQQQRMKKIVNNPAIIQSITTRKPTTTSTTTMAPTTTTEQQIVDEYEEYEDIEHTTTSYTTTELPLNKKHTKFPLVNQSSTVTINQKNNNSVIATTESWVVVASVQTSRSVSSSSSMVGGGTNKNNSVQESTTSTAPTPTTKHRFNNKPVITTTSTTTVESIIDKLDRVQSELSNGILYGSSSNTNNGSRILTDMQSNGNNDDKRNDVIISSFTTPTTEKTTKTITSTMTPTTTSTTITSSSPSTTMSTSTTVSSSTTSVPSTTNYISTTTKSEKEEEDENEDKEEEEKDKEEESDDSDKETTFVRKFVPSKQRTSTVSSITSTSTVKPSIQIGKKKSLIDSVKFDDLLGSGLLPAGFNPKPPPAYKSKIISTTTTTEIPSPVTNNISSPQPKNSSSSSISTNTTPSTTTTKAKSSGLNIKFVDDSSALASLLPPGFKLEDAIKPVEILSPSLLPPGFKLPTENVETSNKNKEQESIVTTVVPTTNVPLTTSTTTITSSTSGIVFPNSGKGTNSSGTRKPLPSSKKMQAAVTVAPTIQKGWPVRVVTEFTGWSTPSTTPLSIEKLLLQSKAAELAAMTSTLEPTTSTTTTTTTTTTTMKPPPTTTPGQCSESDSVCELVGTVRIVGSGSEKWVPELLDHNTAEWRLLASEIETQLDKVYSKSPALSKWYKTITIDSFSPGSNAISDGKSDKNAGVLVDFFVQLNQLGRTVSTADIRRLFHETLQKEGNLGSSAQPLQYGNGGDYEGLYLKLGRFTVDPARTDFIVLPKPTRTVTATAGTDDAWLPQWAVAVMVIGLASLLFVLIFGITVLVSRNKNNKKVPPPTLQASMISDDQNQHIYGTGKNGPTTGSRHMMHHPPSHSNSNYNISSYGYDNYAIDDDMMMLDEDDLEDVDRLYDMDAVWSDHDHEKVKVPPNIAGKKHRDTQHGGHYDSWRSTALAPQTLTPVQTGYYTGGSGYGYGTDPNGYGAERRHYHREATSTSNPRSHHHYPSSHHNPNPSYTTGPRKPPQQYHPDYDTDF</sequence>
<dbReference type="Proteomes" id="UP001160148">
    <property type="component" value="Unassembled WGS sequence"/>
</dbReference>
<gene>
    <name evidence="4" type="ORF">MEUPH1_LOCUS9350</name>
</gene>
<dbReference type="SUPFAM" id="SSF82671">
    <property type="entry name" value="SEA domain"/>
    <property type="match status" value="1"/>
</dbReference>
<dbReference type="PROSITE" id="PS50024">
    <property type="entry name" value="SEA"/>
    <property type="match status" value="1"/>
</dbReference>
<comment type="caution">
    <text evidence="4">The sequence shown here is derived from an EMBL/GenBank/DDBJ whole genome shotgun (WGS) entry which is preliminary data.</text>
</comment>
<evidence type="ECO:0000256" key="1">
    <source>
        <dbReference type="SAM" id="MobiDB-lite"/>
    </source>
</evidence>
<feature type="region of interest" description="Disordered" evidence="1">
    <location>
        <begin position="1397"/>
        <end position="1425"/>
    </location>
</feature>
<feature type="compositionally biased region" description="Low complexity" evidence="1">
    <location>
        <begin position="801"/>
        <end position="813"/>
    </location>
</feature>
<keyword evidence="2" id="KW-0812">Transmembrane</keyword>